<evidence type="ECO:0000313" key="2">
    <source>
        <dbReference type="EMBL" id="BBY28154.1"/>
    </source>
</evidence>
<feature type="transmembrane region" description="Helical" evidence="1">
    <location>
        <begin position="99"/>
        <end position="119"/>
    </location>
</feature>
<name>A0A7I7QPB3_9MYCO</name>
<organism evidence="2 3">
    <name type="scientific">Mycolicibacterium sediminis</name>
    <dbReference type="NCBI Taxonomy" id="1286180"/>
    <lineage>
        <taxon>Bacteria</taxon>
        <taxon>Bacillati</taxon>
        <taxon>Actinomycetota</taxon>
        <taxon>Actinomycetes</taxon>
        <taxon>Mycobacteriales</taxon>
        <taxon>Mycobacteriaceae</taxon>
        <taxon>Mycolicibacterium</taxon>
    </lineage>
</organism>
<keyword evidence="1" id="KW-0472">Membrane</keyword>
<sequence>MVTTNSGQRGTPPQSVGGWVGLAALSLGAAAYAGVSGIGQYRMQTIVDNPCIKNALDTSELERWLTVSAAVLLSIAAIAFVALLLSTNRQRGGDALRRHAWGGLAVAILLLLPVTNLVAGDPLGFDAEMLPNCVTMALLNEGP</sequence>
<evidence type="ECO:0000313" key="3">
    <source>
        <dbReference type="Proteomes" id="UP000467193"/>
    </source>
</evidence>
<evidence type="ECO:0000256" key="1">
    <source>
        <dbReference type="SAM" id="Phobius"/>
    </source>
</evidence>
<dbReference type="EMBL" id="AP022588">
    <property type="protein sequence ID" value="BBY28154.1"/>
    <property type="molecule type" value="Genomic_DNA"/>
</dbReference>
<proteinExistence type="predicted"/>
<reference evidence="2 3" key="1">
    <citation type="journal article" date="2019" name="Emerg. Microbes Infect.">
        <title>Comprehensive subspecies identification of 175 nontuberculous mycobacteria species based on 7547 genomic profiles.</title>
        <authorList>
            <person name="Matsumoto Y."/>
            <person name="Kinjo T."/>
            <person name="Motooka D."/>
            <person name="Nabeya D."/>
            <person name="Jung N."/>
            <person name="Uechi K."/>
            <person name="Horii T."/>
            <person name="Iida T."/>
            <person name="Fujita J."/>
            <person name="Nakamura S."/>
        </authorList>
    </citation>
    <scope>NUCLEOTIDE SEQUENCE [LARGE SCALE GENOMIC DNA]</scope>
    <source>
        <strain evidence="2 3">JCM 17899</strain>
    </source>
</reference>
<keyword evidence="3" id="KW-1185">Reference proteome</keyword>
<gene>
    <name evidence="2" type="ORF">MSEDJ_22500</name>
</gene>
<keyword evidence="1" id="KW-1133">Transmembrane helix</keyword>
<feature type="transmembrane region" description="Helical" evidence="1">
    <location>
        <begin position="16"/>
        <end position="35"/>
    </location>
</feature>
<keyword evidence="1" id="KW-0812">Transmembrane</keyword>
<protein>
    <submittedName>
        <fullName evidence="2">Uncharacterized protein</fullName>
    </submittedName>
</protein>
<dbReference type="KEGG" id="msei:MSEDJ_22500"/>
<feature type="transmembrane region" description="Helical" evidence="1">
    <location>
        <begin position="64"/>
        <end position="87"/>
    </location>
</feature>
<dbReference type="AlphaFoldDB" id="A0A7I7QPB3"/>
<accession>A0A7I7QPB3</accession>
<dbReference type="Proteomes" id="UP000467193">
    <property type="component" value="Chromosome"/>
</dbReference>